<dbReference type="SUPFAM" id="SSF53649">
    <property type="entry name" value="Alkaline phosphatase-like"/>
    <property type="match status" value="1"/>
</dbReference>
<accession>A0A135U514</accession>
<dbReference type="InterPro" id="IPR017850">
    <property type="entry name" value="Alkaline_phosphatase_core_sf"/>
</dbReference>
<comment type="similarity">
    <text evidence="1">Belongs to the sulfatase family.</text>
</comment>
<comment type="caution">
    <text evidence="2">The sequence shown here is derived from an EMBL/GenBank/DDBJ whole genome shotgun (WGS) entry which is preliminary data.</text>
</comment>
<dbReference type="PANTHER" id="PTHR42693">
    <property type="entry name" value="ARYLSULFATASE FAMILY MEMBER"/>
    <property type="match status" value="1"/>
</dbReference>
<organism evidence="2 3">
    <name type="scientific">Colletotrichum salicis</name>
    <dbReference type="NCBI Taxonomy" id="1209931"/>
    <lineage>
        <taxon>Eukaryota</taxon>
        <taxon>Fungi</taxon>
        <taxon>Dikarya</taxon>
        <taxon>Ascomycota</taxon>
        <taxon>Pezizomycotina</taxon>
        <taxon>Sordariomycetes</taxon>
        <taxon>Hypocreomycetidae</taxon>
        <taxon>Glomerellales</taxon>
        <taxon>Glomerellaceae</taxon>
        <taxon>Colletotrichum</taxon>
        <taxon>Colletotrichum acutatum species complex</taxon>
    </lineage>
</organism>
<dbReference type="STRING" id="1209931.A0A135U514"/>
<protein>
    <submittedName>
        <fullName evidence="2">Arylsulfatase</fullName>
    </submittedName>
</protein>
<dbReference type="Gene3D" id="3.40.720.10">
    <property type="entry name" value="Alkaline Phosphatase, subunit A"/>
    <property type="match status" value="1"/>
</dbReference>
<dbReference type="Gene3D" id="3.30.1120.10">
    <property type="match status" value="1"/>
</dbReference>
<gene>
    <name evidence="2" type="ORF">CSAL01_10396</name>
</gene>
<name>A0A135U514_9PEZI</name>
<dbReference type="PANTHER" id="PTHR42693:SF33">
    <property type="entry name" value="ARYLSULFATASE"/>
    <property type="match status" value="1"/>
</dbReference>
<dbReference type="GO" id="GO:0004065">
    <property type="term" value="F:arylsulfatase activity"/>
    <property type="evidence" value="ECO:0007669"/>
    <property type="project" value="TreeGrafter"/>
</dbReference>
<dbReference type="EMBL" id="JFFI01001721">
    <property type="protein sequence ID" value="KXH55495.1"/>
    <property type="molecule type" value="Genomic_DNA"/>
</dbReference>
<dbReference type="Proteomes" id="UP000070121">
    <property type="component" value="Unassembled WGS sequence"/>
</dbReference>
<reference evidence="2 3" key="1">
    <citation type="submission" date="2014-02" db="EMBL/GenBank/DDBJ databases">
        <title>The genome sequence of Colletotrichum salicis CBS 607.94.</title>
        <authorList>
            <person name="Baroncelli R."/>
            <person name="Thon M.R."/>
        </authorList>
    </citation>
    <scope>NUCLEOTIDE SEQUENCE [LARGE SCALE GENOMIC DNA]</scope>
    <source>
        <strain evidence="2 3">CBS 607.94</strain>
    </source>
</reference>
<evidence type="ECO:0000313" key="3">
    <source>
        <dbReference type="Proteomes" id="UP000070121"/>
    </source>
</evidence>
<dbReference type="AlphaFoldDB" id="A0A135U514"/>
<dbReference type="InterPro" id="IPR050738">
    <property type="entry name" value="Sulfatase"/>
</dbReference>
<proteinExistence type="inferred from homology"/>
<evidence type="ECO:0000313" key="2">
    <source>
        <dbReference type="EMBL" id="KXH55495.1"/>
    </source>
</evidence>
<evidence type="ECO:0000256" key="1">
    <source>
        <dbReference type="ARBA" id="ARBA00008779"/>
    </source>
</evidence>
<dbReference type="OrthoDB" id="103349at2759"/>
<keyword evidence="3" id="KW-1185">Reference proteome</keyword>
<sequence>MVYARSLTVASADKYDDGPDALTQQRLQRLVDFGLVPKDIVPVGVLVELIDENIGRVIDHLEATGELDNNVILFMSDNGAEGAALEAIPLSFAASSTPRRSDVNFCPTYYDSSLDNIGDKTSFAWVWSTMDMCRDGTIPWFKVLDHGGRHSLPMPNPLSTISSQARRYHASFHHRYGYPSHDLGDGSGPRACPGWIDHLTSSDYAAPDSTVHGEDVHVHGWELFGLRAIREGKWKAVWLNKPRGKDDWEIYDLEKDPTKMNDVSDKEPQVMRRLVDHWERYYAETGMTQTPEFAITKA</sequence>